<dbReference type="AlphaFoldDB" id="A0A0D3F8B9"/>
<dbReference type="PaxDb" id="65489-OBART02G26330.1"/>
<name>A0A0D3F8B9_9ORYZ</name>
<proteinExistence type="predicted"/>
<dbReference type="HOGENOM" id="CLU_1613388_0_0_1"/>
<evidence type="ECO:0000256" key="1">
    <source>
        <dbReference type="SAM" id="MobiDB-lite"/>
    </source>
</evidence>
<feature type="compositionally biased region" description="Low complexity" evidence="1">
    <location>
        <begin position="1"/>
        <end position="19"/>
    </location>
</feature>
<dbReference type="Proteomes" id="UP000026960">
    <property type="component" value="Chromosome 2"/>
</dbReference>
<keyword evidence="3" id="KW-1185">Reference proteome</keyword>
<reference evidence="2" key="2">
    <citation type="submission" date="2015-03" db="UniProtKB">
        <authorList>
            <consortium name="EnsemblPlants"/>
        </authorList>
    </citation>
    <scope>IDENTIFICATION</scope>
</reference>
<organism evidence="2">
    <name type="scientific">Oryza barthii</name>
    <dbReference type="NCBI Taxonomy" id="65489"/>
    <lineage>
        <taxon>Eukaryota</taxon>
        <taxon>Viridiplantae</taxon>
        <taxon>Streptophyta</taxon>
        <taxon>Embryophyta</taxon>
        <taxon>Tracheophyta</taxon>
        <taxon>Spermatophyta</taxon>
        <taxon>Magnoliopsida</taxon>
        <taxon>Liliopsida</taxon>
        <taxon>Poales</taxon>
        <taxon>Poaceae</taxon>
        <taxon>BOP clade</taxon>
        <taxon>Oryzoideae</taxon>
        <taxon>Oryzeae</taxon>
        <taxon>Oryzinae</taxon>
        <taxon>Oryza</taxon>
    </lineage>
</organism>
<accession>A0A0D3F8B9</accession>
<dbReference type="EnsemblPlants" id="OBART02G26330.1">
    <property type="protein sequence ID" value="OBART02G26330.1"/>
    <property type="gene ID" value="OBART02G26330"/>
</dbReference>
<reference evidence="2" key="1">
    <citation type="journal article" date="2009" name="Rice">
        <title>De Novo Next Generation Sequencing of Plant Genomes.</title>
        <authorList>
            <person name="Rounsley S."/>
            <person name="Marri P.R."/>
            <person name="Yu Y."/>
            <person name="He R."/>
            <person name="Sisneros N."/>
            <person name="Goicoechea J.L."/>
            <person name="Lee S.J."/>
            <person name="Angelova A."/>
            <person name="Kudrna D."/>
            <person name="Luo M."/>
            <person name="Affourtit J."/>
            <person name="Desany B."/>
            <person name="Knight J."/>
            <person name="Niazi F."/>
            <person name="Egholm M."/>
            <person name="Wing R.A."/>
        </authorList>
    </citation>
    <scope>NUCLEOTIDE SEQUENCE [LARGE SCALE GENOMIC DNA]</scope>
    <source>
        <strain evidence="2">cv. IRGC 105608</strain>
    </source>
</reference>
<sequence length="165" mass="17794">MASQALSSAPPPRGRAAAGGELGAVTGDGCIFERCRCHRHGDWSSSTMIAPPPRGAAVSKLGILSDNGAFCSAPTHLSTQSHRCCQRRVRVPARSRLSSAMAYSSGPEDLARFVSLLGERERGNGEEKKTGKRAYDASKAFSQEWRIDKFDRDSDSFDDSSDLKT</sequence>
<protein>
    <submittedName>
        <fullName evidence="2">Uncharacterized protein</fullName>
    </submittedName>
</protein>
<evidence type="ECO:0000313" key="3">
    <source>
        <dbReference type="Proteomes" id="UP000026960"/>
    </source>
</evidence>
<feature type="region of interest" description="Disordered" evidence="1">
    <location>
        <begin position="1"/>
        <end position="20"/>
    </location>
</feature>
<evidence type="ECO:0000313" key="2">
    <source>
        <dbReference type="EnsemblPlants" id="OBART02G26330.1"/>
    </source>
</evidence>
<dbReference type="Gramene" id="OBART02G26330.1">
    <property type="protein sequence ID" value="OBART02G26330.1"/>
    <property type="gene ID" value="OBART02G26330"/>
</dbReference>